<evidence type="ECO:0000256" key="5">
    <source>
        <dbReference type="SAM" id="Coils"/>
    </source>
</evidence>
<keyword evidence="5" id="KW-0175">Coiled coil</keyword>
<evidence type="ECO:0000313" key="8">
    <source>
        <dbReference type="Proteomes" id="UP000250780"/>
    </source>
</evidence>
<comment type="subcellular location">
    <subcellularLocation>
        <location evidence="1">Cytoplasm</location>
        <location evidence="1">Nucleoid</location>
    </subcellularLocation>
</comment>
<evidence type="ECO:0000256" key="1">
    <source>
        <dbReference type="ARBA" id="ARBA00004453"/>
    </source>
</evidence>
<evidence type="ECO:0000256" key="2">
    <source>
        <dbReference type="ARBA" id="ARBA00010610"/>
    </source>
</evidence>
<dbReference type="EMBL" id="UASD01000009">
    <property type="protein sequence ID" value="SPX16936.1"/>
    <property type="molecule type" value="Genomic_DNA"/>
</dbReference>
<dbReference type="SUPFAM" id="SSF81273">
    <property type="entry name" value="H-NS histone-like proteins"/>
    <property type="match status" value="1"/>
</dbReference>
<evidence type="ECO:0000256" key="3">
    <source>
        <dbReference type="ARBA" id="ARBA00022490"/>
    </source>
</evidence>
<protein>
    <submittedName>
        <fullName evidence="7">DNA-binding protein</fullName>
    </submittedName>
</protein>
<sequence length="132" mass="15507">MSVMLQSLNNIRTLRAMAREFSIDVLEEMLEKFRVVTKERREEEEQQQRELAERQEKISTWLELMKADGINPEELLVIALLLHHALVKNASRVRRNINSPMLTVKLKPGPVRAVHRSQLLRRWQKVNLSTIS</sequence>
<evidence type="ECO:0000259" key="6">
    <source>
        <dbReference type="Pfam" id="PF22470"/>
    </source>
</evidence>
<accession>A0A2X1Q8R6</accession>
<keyword evidence="4 7" id="KW-0238">DNA-binding</keyword>
<dbReference type="InterPro" id="IPR054180">
    <property type="entry name" value="H-NS-like_N"/>
</dbReference>
<dbReference type="AlphaFoldDB" id="A0A2X1Q8R6"/>
<dbReference type="Pfam" id="PF22470">
    <property type="entry name" value="Histone_HNS_N"/>
    <property type="match status" value="1"/>
</dbReference>
<evidence type="ECO:0000313" key="7">
    <source>
        <dbReference type="EMBL" id="SPX16936.1"/>
    </source>
</evidence>
<dbReference type="InterPro" id="IPR027454">
    <property type="entry name" value="Histone_HNS_N"/>
</dbReference>
<dbReference type="GO" id="GO:0046983">
    <property type="term" value="F:protein dimerization activity"/>
    <property type="evidence" value="ECO:0007669"/>
    <property type="project" value="InterPro"/>
</dbReference>
<dbReference type="GO" id="GO:0009295">
    <property type="term" value="C:nucleoid"/>
    <property type="evidence" value="ECO:0007669"/>
    <property type="project" value="UniProtKB-SubCell"/>
</dbReference>
<dbReference type="FunFam" id="1.10.287.1050:FF:000001">
    <property type="entry name" value="DNA-binding protein"/>
    <property type="match status" value="1"/>
</dbReference>
<feature type="coiled-coil region" evidence="5">
    <location>
        <begin position="26"/>
        <end position="55"/>
    </location>
</feature>
<dbReference type="GO" id="GO:0003677">
    <property type="term" value="F:DNA binding"/>
    <property type="evidence" value="ECO:0007669"/>
    <property type="project" value="UniProtKB-KW"/>
</dbReference>
<dbReference type="Proteomes" id="UP000250780">
    <property type="component" value="Unassembled WGS sequence"/>
</dbReference>
<organism evidence="7 8">
    <name type="scientific">Escherichia coli</name>
    <dbReference type="NCBI Taxonomy" id="562"/>
    <lineage>
        <taxon>Bacteria</taxon>
        <taxon>Pseudomonadati</taxon>
        <taxon>Pseudomonadota</taxon>
        <taxon>Gammaproteobacteria</taxon>
        <taxon>Enterobacterales</taxon>
        <taxon>Enterobacteriaceae</taxon>
        <taxon>Escherichia</taxon>
    </lineage>
</organism>
<reference evidence="7 8" key="1">
    <citation type="submission" date="2018-06" db="EMBL/GenBank/DDBJ databases">
        <authorList>
            <consortium name="Pathogen Informatics"/>
            <person name="Doyle S."/>
        </authorList>
    </citation>
    <scope>NUCLEOTIDE SEQUENCE [LARGE SCALE GENOMIC DNA]</scope>
    <source>
        <strain evidence="7 8">NCTC9073</strain>
    </source>
</reference>
<dbReference type="Gene3D" id="1.10.287.1050">
    <property type="entry name" value="H-NS histone-like proteins"/>
    <property type="match status" value="1"/>
</dbReference>
<gene>
    <name evidence="7" type="primary">stpA_2</name>
    <name evidence="7" type="ORF">NCTC9073_04734</name>
</gene>
<comment type="similarity">
    <text evidence="2">Belongs to the histone-like protein H-NS family.</text>
</comment>
<feature type="domain" description="DNA-binding protein H-NS-like N-terminal" evidence="6">
    <location>
        <begin position="1"/>
        <end position="76"/>
    </location>
</feature>
<evidence type="ECO:0000256" key="4">
    <source>
        <dbReference type="ARBA" id="ARBA00023125"/>
    </source>
</evidence>
<proteinExistence type="inferred from homology"/>
<keyword evidence="3" id="KW-0963">Cytoplasm</keyword>
<name>A0A2X1Q8R6_ECOLX</name>